<name>A0AAU7AN13_9POAL</name>
<keyword evidence="5" id="KW-0720">Serine protease</keyword>
<dbReference type="GO" id="GO:0051117">
    <property type="term" value="F:ATPase binding"/>
    <property type="evidence" value="ECO:0007669"/>
    <property type="project" value="TreeGrafter"/>
</dbReference>
<dbReference type="GO" id="GO:0004176">
    <property type="term" value="F:ATP-dependent peptidase activity"/>
    <property type="evidence" value="ECO:0007669"/>
    <property type="project" value="InterPro"/>
</dbReference>
<dbReference type="GO" id="GO:0004252">
    <property type="term" value="F:serine-type endopeptidase activity"/>
    <property type="evidence" value="ECO:0007669"/>
    <property type="project" value="InterPro"/>
</dbReference>
<keyword evidence="4" id="KW-0378">Hydrolase</keyword>
<reference evidence="7" key="1">
    <citation type="submission" date="2024-05" db="EMBL/GenBank/DDBJ databases">
        <authorList>
            <person name="Lee J.-e."/>
            <person name="Kim S."/>
            <person name="Choi S.C."/>
        </authorList>
    </citation>
    <scope>NUCLEOTIDE SEQUENCE</scope>
</reference>
<evidence type="ECO:0000256" key="6">
    <source>
        <dbReference type="RuleBase" id="RU003567"/>
    </source>
</evidence>
<dbReference type="CDD" id="cd07017">
    <property type="entry name" value="S14_ClpP_2"/>
    <property type="match status" value="1"/>
</dbReference>
<evidence type="ECO:0000256" key="2">
    <source>
        <dbReference type="ARBA" id="ARBA00022640"/>
    </source>
</evidence>
<dbReference type="InterPro" id="IPR023562">
    <property type="entry name" value="ClpP/TepA"/>
</dbReference>
<comment type="similarity">
    <text evidence="1 6">Belongs to the peptidase S14 family.</text>
</comment>
<dbReference type="AlphaFoldDB" id="A0AAU7AN13"/>
<dbReference type="SUPFAM" id="SSF52096">
    <property type="entry name" value="ClpP/crotonase"/>
    <property type="match status" value="1"/>
</dbReference>
<dbReference type="InterPro" id="IPR001907">
    <property type="entry name" value="ClpP"/>
</dbReference>
<dbReference type="GO" id="GO:0006515">
    <property type="term" value="P:protein quality control for misfolded or incompletely synthesized proteins"/>
    <property type="evidence" value="ECO:0007669"/>
    <property type="project" value="TreeGrafter"/>
</dbReference>
<dbReference type="PANTHER" id="PTHR10381">
    <property type="entry name" value="ATP-DEPENDENT CLP PROTEASE PROTEOLYTIC SUBUNIT"/>
    <property type="match status" value="1"/>
</dbReference>
<accession>A0AAU7AN13</accession>
<sequence>MSIGIPKIAITYRNKDGFMKTDWVDVYEKLLEERILFLSEIIDSSTMIQMLSLLLFLSKSDEDIYLYISSPGGGAQQAISIYDAMNAIRPDVCTLLMGFATLSPSLILTGGAAGKRGALPHSRVMIHQVDDHFSGLPDILELGLDGMLELHDTIVDIYADTTGQRLSVIEEDLEIEKVMSATEAKAYGIIDFISKKVEKRDKDEMEKERRKYEEWVYW</sequence>
<evidence type="ECO:0000313" key="7">
    <source>
        <dbReference type="EMBL" id="XAT84309.1"/>
    </source>
</evidence>
<keyword evidence="7" id="KW-0150">Chloroplast</keyword>
<evidence type="ECO:0000256" key="4">
    <source>
        <dbReference type="ARBA" id="ARBA00022801"/>
    </source>
</evidence>
<proteinExistence type="inferred from homology"/>
<evidence type="ECO:0000256" key="1">
    <source>
        <dbReference type="ARBA" id="ARBA00007039"/>
    </source>
</evidence>
<dbReference type="PRINTS" id="PR00127">
    <property type="entry name" value="CLPPROTEASEP"/>
</dbReference>
<geneLocation type="chloroplast" evidence="7"/>
<dbReference type="Pfam" id="PF00574">
    <property type="entry name" value="CLP_protease"/>
    <property type="match status" value="1"/>
</dbReference>
<keyword evidence="2 7" id="KW-0934">Plastid</keyword>
<dbReference type="GO" id="GO:0009536">
    <property type="term" value="C:plastid"/>
    <property type="evidence" value="ECO:0007669"/>
    <property type="project" value="UniProtKB-ARBA"/>
</dbReference>
<dbReference type="GO" id="GO:0009368">
    <property type="term" value="C:endopeptidase Clp complex"/>
    <property type="evidence" value="ECO:0007669"/>
    <property type="project" value="TreeGrafter"/>
</dbReference>
<gene>
    <name evidence="7" type="primary">clpP1</name>
</gene>
<organism evidence="7">
    <name type="scientific">Juncus fauriei</name>
    <dbReference type="NCBI Taxonomy" id="2980169"/>
    <lineage>
        <taxon>Eukaryota</taxon>
        <taxon>Viridiplantae</taxon>
        <taxon>Streptophyta</taxon>
        <taxon>Embryophyta</taxon>
        <taxon>Tracheophyta</taxon>
        <taxon>Spermatophyta</taxon>
        <taxon>Magnoliopsida</taxon>
        <taxon>Liliopsida</taxon>
        <taxon>Poales</taxon>
        <taxon>Juncaceae</taxon>
        <taxon>Juncus</taxon>
    </lineage>
</organism>
<keyword evidence="3 7" id="KW-0645">Protease</keyword>
<evidence type="ECO:0000256" key="5">
    <source>
        <dbReference type="ARBA" id="ARBA00022825"/>
    </source>
</evidence>
<dbReference type="PANTHER" id="PTHR10381:SF15">
    <property type="entry name" value="CHLOROPLASTIC ATP-DEPENDENT CLP PROTEASE PROTEOLYTIC SUBUNIT 1"/>
    <property type="match status" value="1"/>
</dbReference>
<dbReference type="Gene3D" id="3.90.226.10">
    <property type="entry name" value="2-enoyl-CoA Hydratase, Chain A, domain 1"/>
    <property type="match status" value="1"/>
</dbReference>
<evidence type="ECO:0000256" key="3">
    <source>
        <dbReference type="ARBA" id="ARBA00022670"/>
    </source>
</evidence>
<protein>
    <recommendedName>
        <fullName evidence="6">ATP-dependent Clp protease proteolytic subunit</fullName>
    </recommendedName>
</protein>
<dbReference type="InterPro" id="IPR029045">
    <property type="entry name" value="ClpP/crotonase-like_dom_sf"/>
</dbReference>
<dbReference type="EMBL" id="PP790565">
    <property type="protein sequence ID" value="XAT84309.1"/>
    <property type="molecule type" value="Genomic_DNA"/>
</dbReference>